<feature type="region of interest" description="Disordered" evidence="1">
    <location>
        <begin position="1"/>
        <end position="89"/>
    </location>
</feature>
<name>A0A645FTW2_9ZZZZ</name>
<reference evidence="2" key="1">
    <citation type="submission" date="2019-08" db="EMBL/GenBank/DDBJ databases">
        <authorList>
            <person name="Kucharzyk K."/>
            <person name="Murdoch R.W."/>
            <person name="Higgins S."/>
            <person name="Loffler F."/>
        </authorList>
    </citation>
    <scope>NUCLEOTIDE SEQUENCE</scope>
</reference>
<evidence type="ECO:0000313" key="2">
    <source>
        <dbReference type="EMBL" id="MPN17898.1"/>
    </source>
</evidence>
<gene>
    <name evidence="2" type="ORF">SDC9_165253</name>
</gene>
<protein>
    <submittedName>
        <fullName evidence="2">Uncharacterized protein</fullName>
    </submittedName>
</protein>
<evidence type="ECO:0000256" key="1">
    <source>
        <dbReference type="SAM" id="MobiDB-lite"/>
    </source>
</evidence>
<proteinExistence type="predicted"/>
<accession>A0A645FTW2</accession>
<feature type="compositionally biased region" description="Basic and acidic residues" evidence="1">
    <location>
        <begin position="19"/>
        <end position="73"/>
    </location>
</feature>
<comment type="caution">
    <text evidence="2">The sequence shown here is derived from an EMBL/GenBank/DDBJ whole genome shotgun (WGS) entry which is preliminary data.</text>
</comment>
<sequence length="111" mass="12735">MPVLAVHRVGGQNRRCGHHRADAKVHAAADEHNGLPRGGDAQKDREQQDVANRNEVEPGRIDDERRDQQNGRDHNRHQRRIGLDKQVQSPGEVTALRMYRQSFICHRIHLS</sequence>
<organism evidence="2">
    <name type="scientific">bioreactor metagenome</name>
    <dbReference type="NCBI Taxonomy" id="1076179"/>
    <lineage>
        <taxon>unclassified sequences</taxon>
        <taxon>metagenomes</taxon>
        <taxon>ecological metagenomes</taxon>
    </lineage>
</organism>
<dbReference type="AlphaFoldDB" id="A0A645FTW2"/>
<dbReference type="EMBL" id="VSSQ01065134">
    <property type="protein sequence ID" value="MPN17898.1"/>
    <property type="molecule type" value="Genomic_DNA"/>
</dbReference>